<sequence>MWVFYLISLPLTLGMVLLTLMYFAGPEVPRYVLFTVGYAWFCSISVIILVPADIWATISHPPNFNENGGISFFWSWSYWSTFLLTWAAVPLIQGFEDAGDFTVTERLKTSVHVNLVFYLIVGSIGLFGLILLIMMHKIRSGGILGLAMACSNTFGLVTGAFLLGFGLSEIPKSSWKNADWTTRQKVLSHKIAKMAVKLDDAHQDLSNVIVVAQATSNQMSKRDPLRPYMNVIDDMLTQMFREDPSFKPQGGRLGENDMDYDTDEKSMATLRRHLRRAREEYYRYKSEYMTYVVEALELEDTIRNYDRRKSTGWKYISSFRPARSGNIGALFDTMEFIWKCILRKQVQKLLAIIFGTMSAAILLAEATLLPSGVDLSLFSILVNSVKSEEVLVQLFAFVPLMYMCVCTYYSLFKVGMLMFYSLTPRQTSSVNLLMICSMVARYAPPISYNFLNLIRLDEGRKTIFEKRMGNIDSAVPFFGEGFNKIYPLIMVVYTVLVASNFFDRVIDFFGSWKWFRFQTEAENMDGFDPSGLIILQKERSWLEQGRKVGDNVVPLARNFNNTDIESGDNSMDTAVEMKATRSLVKEGMKGSTSKPLKEEARKYSTSREAIGNKYAAMREQSRQTTVTKPAEQNIASAKVSLLETGNSSNTTGGPTSAFASKWESMKSGFQSFKANMGAKKFLPLRQNAETKLVSEDDSEESLEEIFQRLKRPHHESYANEDDVENDTEINPVR</sequence>
<gene>
    <name evidence="1" type="ORF">OWV82_012971</name>
</gene>
<organism evidence="1 2">
    <name type="scientific">Melia azedarach</name>
    <name type="common">Chinaberry tree</name>
    <dbReference type="NCBI Taxonomy" id="155640"/>
    <lineage>
        <taxon>Eukaryota</taxon>
        <taxon>Viridiplantae</taxon>
        <taxon>Streptophyta</taxon>
        <taxon>Embryophyta</taxon>
        <taxon>Tracheophyta</taxon>
        <taxon>Spermatophyta</taxon>
        <taxon>Magnoliopsida</taxon>
        <taxon>eudicotyledons</taxon>
        <taxon>Gunneridae</taxon>
        <taxon>Pentapetalae</taxon>
        <taxon>rosids</taxon>
        <taxon>malvids</taxon>
        <taxon>Sapindales</taxon>
        <taxon>Meliaceae</taxon>
        <taxon>Melia</taxon>
    </lineage>
</organism>
<evidence type="ECO:0000313" key="2">
    <source>
        <dbReference type="Proteomes" id="UP001164539"/>
    </source>
</evidence>
<accession>A0ACC1XU99</accession>
<evidence type="ECO:0000313" key="1">
    <source>
        <dbReference type="EMBL" id="KAJ4714492.1"/>
    </source>
</evidence>
<reference evidence="1 2" key="1">
    <citation type="journal article" date="2023" name="Science">
        <title>Complex scaffold remodeling in plant triterpene biosynthesis.</title>
        <authorList>
            <person name="De La Pena R."/>
            <person name="Hodgson H."/>
            <person name="Liu J.C."/>
            <person name="Stephenson M.J."/>
            <person name="Martin A.C."/>
            <person name="Owen C."/>
            <person name="Harkess A."/>
            <person name="Leebens-Mack J."/>
            <person name="Jimenez L.E."/>
            <person name="Osbourn A."/>
            <person name="Sattely E.S."/>
        </authorList>
    </citation>
    <scope>NUCLEOTIDE SEQUENCE [LARGE SCALE GENOMIC DNA]</scope>
    <source>
        <strain evidence="2">cv. JPN11</strain>
        <tissue evidence="1">Leaf</tissue>
    </source>
</reference>
<name>A0ACC1XU99_MELAZ</name>
<keyword evidence="2" id="KW-1185">Reference proteome</keyword>
<proteinExistence type="predicted"/>
<comment type="caution">
    <text evidence="1">The sequence shown here is derived from an EMBL/GenBank/DDBJ whole genome shotgun (WGS) entry which is preliminary data.</text>
</comment>
<dbReference type="EMBL" id="CM051400">
    <property type="protein sequence ID" value="KAJ4714492.1"/>
    <property type="molecule type" value="Genomic_DNA"/>
</dbReference>
<dbReference type="Proteomes" id="UP001164539">
    <property type="component" value="Chromosome 7"/>
</dbReference>
<protein>
    <submittedName>
        <fullName evidence="1">LMBR1 domain-containing protein 2-like A-like</fullName>
    </submittedName>
</protein>